<dbReference type="EMBL" id="JAWDGP010001758">
    <property type="protein sequence ID" value="KAK3788442.1"/>
    <property type="molecule type" value="Genomic_DNA"/>
</dbReference>
<comment type="caution">
    <text evidence="8">The sequence shown here is derived from an EMBL/GenBank/DDBJ whole genome shotgun (WGS) entry which is preliminary data.</text>
</comment>
<feature type="binding site" evidence="4">
    <location>
        <begin position="61"/>
        <end position="64"/>
    </location>
    <ligand>
        <name>a 1,2-diacyl-sn-glycero-3-phospho-(1D-myo-inositol)</name>
        <dbReference type="ChEBI" id="CHEBI:57880"/>
    </ligand>
</feature>
<feature type="region of interest" description="Disordered" evidence="6">
    <location>
        <begin position="465"/>
        <end position="503"/>
    </location>
</feature>
<dbReference type="GO" id="GO:0005886">
    <property type="term" value="C:plasma membrane"/>
    <property type="evidence" value="ECO:0007669"/>
    <property type="project" value="UniProtKB-SubCell"/>
</dbReference>
<dbReference type="PRINTS" id="PR00935">
    <property type="entry name" value="BAND41"/>
</dbReference>
<dbReference type="SUPFAM" id="SSF50729">
    <property type="entry name" value="PH domain-like"/>
    <property type="match status" value="1"/>
</dbReference>
<evidence type="ECO:0000256" key="1">
    <source>
        <dbReference type="ARBA" id="ARBA00004202"/>
    </source>
</evidence>
<dbReference type="SUPFAM" id="SSF54236">
    <property type="entry name" value="Ubiquitin-like"/>
    <property type="match status" value="1"/>
</dbReference>
<evidence type="ECO:0000259" key="7">
    <source>
        <dbReference type="PROSITE" id="PS50057"/>
    </source>
</evidence>
<dbReference type="FunFam" id="2.30.29.30:FF:000003">
    <property type="entry name" value="Radixin isoform 1"/>
    <property type="match status" value="1"/>
</dbReference>
<dbReference type="InterPro" id="IPR011259">
    <property type="entry name" value="ERM_C_dom"/>
</dbReference>
<dbReference type="FunFam" id="3.10.20.90:FF:000013">
    <property type="entry name" value="radixin isoform X1"/>
    <property type="match status" value="1"/>
</dbReference>
<reference evidence="8" key="1">
    <citation type="journal article" date="2023" name="G3 (Bethesda)">
        <title>A reference genome for the long-term kleptoplast-retaining sea slug Elysia crispata morphotype clarki.</title>
        <authorList>
            <person name="Eastman K.E."/>
            <person name="Pendleton A.L."/>
            <person name="Shaikh M.A."/>
            <person name="Suttiyut T."/>
            <person name="Ogas R."/>
            <person name="Tomko P."/>
            <person name="Gavelis G."/>
            <person name="Widhalm J.R."/>
            <person name="Wisecaver J.H."/>
        </authorList>
    </citation>
    <scope>NUCLEOTIDE SEQUENCE</scope>
    <source>
        <strain evidence="8">ECLA1</strain>
    </source>
</reference>
<sequence>MPRPTINVRVTTMDAELEFAIQPNTTGKQLFDQVVKTIGLREIWFFGLQYVDSKGYNTWLKLNKKVLSQDVKKEVPLQFKFRAKFFPEDCSEELIQEITRRMFFLQVKEGILSDDIYCPPETAVLLASYACQAKYGDLTDINPKPTALAGDRLLPQRVYDQHRLSKDQWEERVKTWFSEHSGMMREDAMIEYLKIAQDLEMYAVNYFEIKNKKGTDLLLGVDALGLNVYEKDDKLTPRIGFPWSEIRNISFNDKKFIIKPIDKKAPDFVFYAPRLRINKRILALCMGNHELYMRRRKPDTIEVQQMKAQAREEKLAKQQERAQLAQSQKLTHDLQEKLRLMEEQQKKNQKEMEEMQAMIYERDEKLAELSRLHNELDEERKKAEELKRQIELSQEMEQSERERLARELAETQASLQERLNDIEAKESEVSNLHAELDSANRKAEEKDTELNRVLQSQLLLKSEMNEHDDEQKEYDAGLAVDDDNADMPRPEEDRETEANKNKRIQEQLLILRVDLEDSRETKEKIDLQHQQNQEAGMNKYKTLKQIRRGNTKQRVDEFESM</sequence>
<dbReference type="AlphaFoldDB" id="A0AAE1AKJ3"/>
<dbReference type="Pfam" id="PF00373">
    <property type="entry name" value="FERM_M"/>
    <property type="match status" value="1"/>
</dbReference>
<dbReference type="InterPro" id="IPR018979">
    <property type="entry name" value="FERM_N"/>
</dbReference>
<name>A0AAE1AKJ3_9GAST</name>
<evidence type="ECO:0000313" key="8">
    <source>
        <dbReference type="EMBL" id="KAK3788442.1"/>
    </source>
</evidence>
<keyword evidence="9" id="KW-1185">Reference proteome</keyword>
<evidence type="ECO:0000313" key="9">
    <source>
        <dbReference type="Proteomes" id="UP001283361"/>
    </source>
</evidence>
<dbReference type="CDD" id="cd17187">
    <property type="entry name" value="FERM_F1_ERM"/>
    <property type="match status" value="1"/>
</dbReference>
<dbReference type="InterPro" id="IPR011993">
    <property type="entry name" value="PH-like_dom_sf"/>
</dbReference>
<dbReference type="PROSITE" id="PS50057">
    <property type="entry name" value="FERM_3"/>
    <property type="match status" value="1"/>
</dbReference>
<dbReference type="Proteomes" id="UP001283361">
    <property type="component" value="Unassembled WGS sequence"/>
</dbReference>
<gene>
    <name evidence="8" type="ORF">RRG08_004737</name>
</gene>
<feature type="binding site" evidence="4">
    <location>
        <position position="279"/>
    </location>
    <ligand>
        <name>a 1,2-diacyl-sn-glycero-3-phospho-(1D-myo-inositol)</name>
        <dbReference type="ChEBI" id="CHEBI:57880"/>
    </ligand>
</feature>
<dbReference type="InterPro" id="IPR041789">
    <property type="entry name" value="ERM_FERM_C"/>
</dbReference>
<dbReference type="Gene3D" id="1.20.5.450">
    <property type="match status" value="1"/>
</dbReference>
<dbReference type="SMART" id="SM01196">
    <property type="entry name" value="FERM_C"/>
    <property type="match status" value="1"/>
</dbReference>
<evidence type="ECO:0000256" key="4">
    <source>
        <dbReference type="PIRSR" id="PIRSR002305-1"/>
    </source>
</evidence>
<dbReference type="InterPro" id="IPR019749">
    <property type="entry name" value="Band_41_domain"/>
</dbReference>
<dbReference type="InterPro" id="IPR014352">
    <property type="entry name" value="FERM/acyl-CoA-bd_prot_sf"/>
</dbReference>
<dbReference type="PROSITE" id="PS00660">
    <property type="entry name" value="FERM_1"/>
    <property type="match status" value="1"/>
</dbReference>
<dbReference type="InterPro" id="IPR018980">
    <property type="entry name" value="FERM_PH-like_C"/>
</dbReference>
<dbReference type="Pfam" id="PF09380">
    <property type="entry name" value="FERM_C"/>
    <property type="match status" value="1"/>
</dbReference>
<feature type="domain" description="FERM" evidence="7">
    <location>
        <begin position="6"/>
        <end position="296"/>
    </location>
</feature>
<dbReference type="Gene3D" id="2.30.29.30">
    <property type="entry name" value="Pleckstrin-homology domain (PH domain)/Phosphotyrosine-binding domain (PTB)"/>
    <property type="match status" value="1"/>
</dbReference>
<evidence type="ECO:0000256" key="2">
    <source>
        <dbReference type="ARBA" id="ARBA00022475"/>
    </source>
</evidence>
<dbReference type="Pfam" id="PF00769">
    <property type="entry name" value="ERM_C"/>
    <property type="match status" value="1"/>
</dbReference>
<dbReference type="InterPro" id="IPR029071">
    <property type="entry name" value="Ubiquitin-like_domsf"/>
</dbReference>
<dbReference type="FunFam" id="1.20.80.10:FF:000002">
    <property type="entry name" value="radixin isoform X1"/>
    <property type="match status" value="1"/>
</dbReference>
<dbReference type="InterPro" id="IPR035963">
    <property type="entry name" value="FERM_2"/>
</dbReference>
<dbReference type="PANTHER" id="PTHR23281">
    <property type="entry name" value="MERLIN/MOESIN/EZRIN/RADIXIN"/>
    <property type="match status" value="1"/>
</dbReference>
<dbReference type="Gene3D" id="1.20.80.10">
    <property type="match status" value="1"/>
</dbReference>
<organism evidence="8 9">
    <name type="scientific">Elysia crispata</name>
    <name type="common">lettuce slug</name>
    <dbReference type="NCBI Taxonomy" id="231223"/>
    <lineage>
        <taxon>Eukaryota</taxon>
        <taxon>Metazoa</taxon>
        <taxon>Spiralia</taxon>
        <taxon>Lophotrochozoa</taxon>
        <taxon>Mollusca</taxon>
        <taxon>Gastropoda</taxon>
        <taxon>Heterobranchia</taxon>
        <taxon>Euthyneura</taxon>
        <taxon>Panpulmonata</taxon>
        <taxon>Sacoglossa</taxon>
        <taxon>Placobranchoidea</taxon>
        <taxon>Plakobranchidae</taxon>
        <taxon>Elysia</taxon>
    </lineage>
</organism>
<dbReference type="GO" id="GO:0003779">
    <property type="term" value="F:actin binding"/>
    <property type="evidence" value="ECO:0007669"/>
    <property type="project" value="InterPro"/>
</dbReference>
<evidence type="ECO:0000256" key="3">
    <source>
        <dbReference type="ARBA" id="ARBA00023136"/>
    </source>
</evidence>
<dbReference type="PIRSF" id="PIRSF002305">
    <property type="entry name" value="ERM"/>
    <property type="match status" value="1"/>
</dbReference>
<proteinExistence type="predicted"/>
<dbReference type="PRINTS" id="PR00661">
    <property type="entry name" value="ERMFAMILY"/>
</dbReference>
<keyword evidence="2" id="KW-1003">Cell membrane</keyword>
<accession>A0AAE1AKJ3</accession>
<dbReference type="InterPro" id="IPR019747">
    <property type="entry name" value="FERM_CS"/>
</dbReference>
<dbReference type="CDD" id="cd14473">
    <property type="entry name" value="FERM_B-lobe"/>
    <property type="match status" value="1"/>
</dbReference>
<dbReference type="SUPFAM" id="SSF48678">
    <property type="entry name" value="Moesin tail domain"/>
    <property type="match status" value="1"/>
</dbReference>
<evidence type="ECO:0000256" key="5">
    <source>
        <dbReference type="SAM" id="Coils"/>
    </source>
</evidence>
<feature type="compositionally biased region" description="Basic and acidic residues" evidence="6">
    <location>
        <begin position="486"/>
        <end position="503"/>
    </location>
</feature>
<feature type="compositionally biased region" description="Basic and acidic residues" evidence="6">
    <location>
        <begin position="465"/>
        <end position="475"/>
    </location>
</feature>
<dbReference type="SMART" id="SM00295">
    <property type="entry name" value="B41"/>
    <property type="match status" value="1"/>
</dbReference>
<keyword evidence="5" id="KW-0175">Coiled coil</keyword>
<comment type="subcellular location">
    <subcellularLocation>
        <location evidence="1">Cell membrane</location>
        <topology evidence="1">Peripheral membrane protein</topology>
    </subcellularLocation>
</comment>
<feature type="coiled-coil region" evidence="5">
    <location>
        <begin position="301"/>
        <end position="456"/>
    </location>
</feature>
<dbReference type="Pfam" id="PF09379">
    <property type="entry name" value="FERM_N"/>
    <property type="match status" value="1"/>
</dbReference>
<dbReference type="CDD" id="cd13194">
    <property type="entry name" value="FERM_C_ERM"/>
    <property type="match status" value="1"/>
</dbReference>
<dbReference type="Gene3D" id="3.10.20.90">
    <property type="entry name" value="Phosphatidylinositol 3-kinase Catalytic Subunit, Chain A, domain 1"/>
    <property type="match status" value="1"/>
</dbReference>
<dbReference type="InterPro" id="IPR008954">
    <property type="entry name" value="Moesin_tail_sf"/>
</dbReference>
<dbReference type="Gene3D" id="6.10.360.10">
    <property type="match status" value="1"/>
</dbReference>
<dbReference type="InterPro" id="IPR000299">
    <property type="entry name" value="FERM_domain"/>
</dbReference>
<dbReference type="InterPro" id="IPR011174">
    <property type="entry name" value="ERM"/>
</dbReference>
<dbReference type="SUPFAM" id="SSF47031">
    <property type="entry name" value="Second domain of FERM"/>
    <property type="match status" value="1"/>
</dbReference>
<protein>
    <recommendedName>
        <fullName evidence="7">FERM domain-containing protein</fullName>
    </recommendedName>
</protein>
<dbReference type="InterPro" id="IPR019748">
    <property type="entry name" value="FERM_central"/>
</dbReference>
<keyword evidence="3" id="KW-0472">Membrane</keyword>
<evidence type="ECO:0000256" key="6">
    <source>
        <dbReference type="SAM" id="MobiDB-lite"/>
    </source>
</evidence>
<dbReference type="InterPro" id="IPR000798">
    <property type="entry name" value="Ez/rad/moesin-like"/>
</dbReference>